<keyword evidence="1" id="KW-0812">Transmembrane</keyword>
<dbReference type="AlphaFoldDB" id="A0A1M4YNV0"/>
<organism evidence="2 3">
    <name type="scientific">Dysgonomonas macrotermitis</name>
    <dbReference type="NCBI Taxonomy" id="1346286"/>
    <lineage>
        <taxon>Bacteria</taxon>
        <taxon>Pseudomonadati</taxon>
        <taxon>Bacteroidota</taxon>
        <taxon>Bacteroidia</taxon>
        <taxon>Bacteroidales</taxon>
        <taxon>Dysgonomonadaceae</taxon>
        <taxon>Dysgonomonas</taxon>
    </lineage>
</organism>
<protein>
    <submittedName>
        <fullName evidence="2">Uncharacterized protein</fullName>
    </submittedName>
</protein>
<sequence length="36" mass="4186">MAKYGFANLVSKQIVYTTILDCTLAVYSFFRIITFF</sequence>
<reference evidence="3" key="1">
    <citation type="submission" date="2016-11" db="EMBL/GenBank/DDBJ databases">
        <authorList>
            <person name="Varghese N."/>
            <person name="Submissions S."/>
        </authorList>
    </citation>
    <scope>NUCLEOTIDE SEQUENCE [LARGE SCALE GENOMIC DNA]</scope>
    <source>
        <strain evidence="3">DSM 27370</strain>
    </source>
</reference>
<evidence type="ECO:0000256" key="1">
    <source>
        <dbReference type="SAM" id="Phobius"/>
    </source>
</evidence>
<accession>A0A1M4YNV0</accession>
<evidence type="ECO:0000313" key="2">
    <source>
        <dbReference type="EMBL" id="SHF07474.1"/>
    </source>
</evidence>
<evidence type="ECO:0000313" key="3">
    <source>
        <dbReference type="Proteomes" id="UP000184480"/>
    </source>
</evidence>
<proteinExistence type="predicted"/>
<dbReference type="EMBL" id="FQUC01000003">
    <property type="protein sequence ID" value="SHF07474.1"/>
    <property type="molecule type" value="Genomic_DNA"/>
</dbReference>
<gene>
    <name evidence="2" type="ORF">SAMN05444362_103229</name>
</gene>
<dbReference type="Proteomes" id="UP000184480">
    <property type="component" value="Unassembled WGS sequence"/>
</dbReference>
<name>A0A1M4YNV0_9BACT</name>
<keyword evidence="1" id="KW-1133">Transmembrane helix</keyword>
<keyword evidence="3" id="KW-1185">Reference proteome</keyword>
<feature type="transmembrane region" description="Helical" evidence="1">
    <location>
        <begin position="14"/>
        <end position="33"/>
    </location>
</feature>
<keyword evidence="1" id="KW-0472">Membrane</keyword>